<dbReference type="Proteomes" id="UP000287651">
    <property type="component" value="Unassembled WGS sequence"/>
</dbReference>
<dbReference type="EMBL" id="AMZH03001065">
    <property type="protein sequence ID" value="RRT80760.1"/>
    <property type="molecule type" value="Genomic_DNA"/>
</dbReference>
<proteinExistence type="predicted"/>
<evidence type="ECO:0000256" key="1">
    <source>
        <dbReference type="SAM" id="Phobius"/>
    </source>
</evidence>
<comment type="caution">
    <text evidence="2">The sequence shown here is derived from an EMBL/GenBank/DDBJ whole genome shotgun (WGS) entry which is preliminary data.</text>
</comment>
<keyword evidence="1" id="KW-1133">Transmembrane helix</keyword>
<gene>
    <name evidence="2" type="ORF">B296_00003245</name>
</gene>
<sequence length="91" mass="9704">MLLPSSSSIITVATPSSTSINRQLPTLSSSSTITALAVVAATLFLLLSLPCSNIFSHISRGHRSATPPLLSPSIYENLLLYNFNRVVITAF</sequence>
<evidence type="ECO:0000313" key="2">
    <source>
        <dbReference type="EMBL" id="RRT80760.1"/>
    </source>
</evidence>
<feature type="transmembrane region" description="Helical" evidence="1">
    <location>
        <begin position="33"/>
        <end position="55"/>
    </location>
</feature>
<reference evidence="2 3" key="1">
    <citation type="journal article" date="2014" name="Agronomy (Basel)">
        <title>A Draft Genome Sequence for Ensete ventricosum, the Drought-Tolerant Tree Against Hunger.</title>
        <authorList>
            <person name="Harrison J."/>
            <person name="Moore K.A."/>
            <person name="Paszkiewicz K."/>
            <person name="Jones T."/>
            <person name="Grant M."/>
            <person name="Ambacheew D."/>
            <person name="Muzemil S."/>
            <person name="Studholme D.J."/>
        </authorList>
    </citation>
    <scope>NUCLEOTIDE SEQUENCE [LARGE SCALE GENOMIC DNA]</scope>
</reference>
<accession>A0A427AWX8</accession>
<protein>
    <submittedName>
        <fullName evidence="2">Uncharacterized protein</fullName>
    </submittedName>
</protein>
<dbReference type="AlphaFoldDB" id="A0A427AWX8"/>
<keyword evidence="1" id="KW-0812">Transmembrane</keyword>
<keyword evidence="1" id="KW-0472">Membrane</keyword>
<name>A0A427AWX8_ENSVE</name>
<evidence type="ECO:0000313" key="3">
    <source>
        <dbReference type="Proteomes" id="UP000287651"/>
    </source>
</evidence>
<organism evidence="2 3">
    <name type="scientific">Ensete ventricosum</name>
    <name type="common">Abyssinian banana</name>
    <name type="synonym">Musa ensete</name>
    <dbReference type="NCBI Taxonomy" id="4639"/>
    <lineage>
        <taxon>Eukaryota</taxon>
        <taxon>Viridiplantae</taxon>
        <taxon>Streptophyta</taxon>
        <taxon>Embryophyta</taxon>
        <taxon>Tracheophyta</taxon>
        <taxon>Spermatophyta</taxon>
        <taxon>Magnoliopsida</taxon>
        <taxon>Liliopsida</taxon>
        <taxon>Zingiberales</taxon>
        <taxon>Musaceae</taxon>
        <taxon>Ensete</taxon>
    </lineage>
</organism>